<dbReference type="OrthoDB" id="5529521at2759"/>
<gene>
    <name evidence="2" type="ORF">GGI15_000251</name>
</gene>
<feature type="chain" id="PRO_5040853516" evidence="1">
    <location>
        <begin position="24"/>
        <end position="107"/>
    </location>
</feature>
<keyword evidence="3" id="KW-1185">Reference proteome</keyword>
<accession>A0A9W8HKE7</accession>
<keyword evidence="1" id="KW-0732">Signal</keyword>
<dbReference type="EMBL" id="JANBUM010000006">
    <property type="protein sequence ID" value="KAJ2787991.1"/>
    <property type="molecule type" value="Genomic_DNA"/>
</dbReference>
<sequence>MKLFGSIAVGVVVMLIHSRHASSQIYHDECRRFYWAPRLMNRYLHENGILNTREEKIPRTRVIREENLPTPYRLVYAGEQDEYNHRQHYRLSIYLDDDNHVTKLKCC</sequence>
<proteinExistence type="predicted"/>
<dbReference type="Proteomes" id="UP001140172">
    <property type="component" value="Unassembled WGS sequence"/>
</dbReference>
<name>A0A9W8HKE7_9FUNG</name>
<evidence type="ECO:0000313" key="3">
    <source>
        <dbReference type="Proteomes" id="UP001140172"/>
    </source>
</evidence>
<organism evidence="2 3">
    <name type="scientific">Coemansia interrupta</name>
    <dbReference type="NCBI Taxonomy" id="1126814"/>
    <lineage>
        <taxon>Eukaryota</taxon>
        <taxon>Fungi</taxon>
        <taxon>Fungi incertae sedis</taxon>
        <taxon>Zoopagomycota</taxon>
        <taxon>Kickxellomycotina</taxon>
        <taxon>Kickxellomycetes</taxon>
        <taxon>Kickxellales</taxon>
        <taxon>Kickxellaceae</taxon>
        <taxon>Coemansia</taxon>
    </lineage>
</organism>
<dbReference type="AlphaFoldDB" id="A0A9W8HKE7"/>
<feature type="signal peptide" evidence="1">
    <location>
        <begin position="1"/>
        <end position="23"/>
    </location>
</feature>
<evidence type="ECO:0000256" key="1">
    <source>
        <dbReference type="SAM" id="SignalP"/>
    </source>
</evidence>
<protein>
    <submittedName>
        <fullName evidence="2">Uncharacterized protein</fullName>
    </submittedName>
</protein>
<evidence type="ECO:0000313" key="2">
    <source>
        <dbReference type="EMBL" id="KAJ2787991.1"/>
    </source>
</evidence>
<comment type="caution">
    <text evidence="2">The sequence shown here is derived from an EMBL/GenBank/DDBJ whole genome shotgun (WGS) entry which is preliminary data.</text>
</comment>
<reference evidence="2" key="1">
    <citation type="submission" date="2022-07" db="EMBL/GenBank/DDBJ databases">
        <title>Phylogenomic reconstructions and comparative analyses of Kickxellomycotina fungi.</title>
        <authorList>
            <person name="Reynolds N.K."/>
            <person name="Stajich J.E."/>
            <person name="Barry K."/>
            <person name="Grigoriev I.V."/>
            <person name="Crous P."/>
            <person name="Smith M.E."/>
        </authorList>
    </citation>
    <scope>NUCLEOTIDE SEQUENCE</scope>
    <source>
        <strain evidence="2">BCRC 34489</strain>
    </source>
</reference>